<dbReference type="RefSeq" id="WP_093254482.1">
    <property type="nucleotide sequence ID" value="NZ_FNQM01000009.1"/>
</dbReference>
<evidence type="ECO:0000313" key="4">
    <source>
        <dbReference type="Proteomes" id="UP000198703"/>
    </source>
</evidence>
<accession>A0A1H4DA67</accession>
<evidence type="ECO:0000256" key="1">
    <source>
        <dbReference type="SAM" id="MobiDB-lite"/>
    </source>
</evidence>
<name>A0A1H4DA67_9RHOB</name>
<dbReference type="PANTHER" id="PTHR11895">
    <property type="entry name" value="TRANSAMIDASE"/>
    <property type="match status" value="1"/>
</dbReference>
<dbReference type="OrthoDB" id="9777859at2"/>
<evidence type="ECO:0000313" key="3">
    <source>
        <dbReference type="EMBL" id="SEA69289.1"/>
    </source>
</evidence>
<proteinExistence type="predicted"/>
<dbReference type="InterPro" id="IPR023631">
    <property type="entry name" value="Amidase_dom"/>
</dbReference>
<reference evidence="3 4" key="1">
    <citation type="submission" date="2016-10" db="EMBL/GenBank/DDBJ databases">
        <authorList>
            <person name="de Groot N.N."/>
        </authorList>
    </citation>
    <scope>NUCLEOTIDE SEQUENCE [LARGE SCALE GENOMIC DNA]</scope>
    <source>
        <strain evidence="3 4">DSM 15345</strain>
    </source>
</reference>
<feature type="domain" description="Amidase" evidence="2">
    <location>
        <begin position="14"/>
        <end position="400"/>
    </location>
</feature>
<dbReference type="PANTHER" id="PTHR11895:SF151">
    <property type="entry name" value="GLUTAMYL-TRNA(GLN) AMIDOTRANSFERASE SUBUNIT A"/>
    <property type="match status" value="1"/>
</dbReference>
<dbReference type="EMBL" id="FNQM01000009">
    <property type="protein sequence ID" value="SEA69289.1"/>
    <property type="molecule type" value="Genomic_DNA"/>
</dbReference>
<dbReference type="InterPro" id="IPR000120">
    <property type="entry name" value="Amidase"/>
</dbReference>
<organism evidence="3 4">
    <name type="scientific">Rubrimonas cliftonensis</name>
    <dbReference type="NCBI Taxonomy" id="89524"/>
    <lineage>
        <taxon>Bacteria</taxon>
        <taxon>Pseudomonadati</taxon>
        <taxon>Pseudomonadota</taxon>
        <taxon>Alphaproteobacteria</taxon>
        <taxon>Rhodobacterales</taxon>
        <taxon>Paracoccaceae</taxon>
        <taxon>Rubrimonas</taxon>
    </lineage>
</organism>
<dbReference type="SUPFAM" id="SSF75304">
    <property type="entry name" value="Amidase signature (AS) enzymes"/>
    <property type="match status" value="1"/>
</dbReference>
<keyword evidence="4" id="KW-1185">Reference proteome</keyword>
<dbReference type="AlphaFoldDB" id="A0A1H4DA67"/>
<dbReference type="Pfam" id="PF01425">
    <property type="entry name" value="Amidase"/>
    <property type="match status" value="1"/>
</dbReference>
<dbReference type="Proteomes" id="UP000198703">
    <property type="component" value="Unassembled WGS sequence"/>
</dbReference>
<dbReference type="InterPro" id="IPR036928">
    <property type="entry name" value="AS_sf"/>
</dbReference>
<gene>
    <name evidence="3" type="ORF">SAMN05444370_109111</name>
</gene>
<sequence>MTQARTEGPISERVAARLAAIAAREPVLRAYAHLDPDAALAAARTLDASGDSGPLCGAVVAIKDIFDTADMPTGCGSPIHAGRRPGRDAAAVAAIRAAGGVIVGKSVTTEFAYMHPGPTTHPLNPAHTPGGSSSGSAASVAAGGADYATGTQTAGSIIRPAAFCGVVGFKPSRGLVSRSGLALFSETLDTIGGFARDVAGAARFIGAMAGRRDLVELTPAAAAPRIAVVRGAEWGPATPEAHAALEDAAGRFARAGAAVRNVDLPEACRGLLPVQQAVMAHEGAKALAWEVAAAWESLSAPLQALIEEGRGVDSRDHAAHMRRVVRAQAAMAGFFEDFDVVLTLSAPGEAPEGLASTGDSSFNRVWTLLGGPALTLPAGTGPRGLPLGVQVVGPIWRDAETAAVALWAEGVLAEG</sequence>
<dbReference type="STRING" id="89524.SAMN05444370_109111"/>
<feature type="region of interest" description="Disordered" evidence="1">
    <location>
        <begin position="118"/>
        <end position="137"/>
    </location>
</feature>
<dbReference type="GO" id="GO:0003824">
    <property type="term" value="F:catalytic activity"/>
    <property type="evidence" value="ECO:0007669"/>
    <property type="project" value="InterPro"/>
</dbReference>
<dbReference type="Gene3D" id="3.90.1300.10">
    <property type="entry name" value="Amidase signature (AS) domain"/>
    <property type="match status" value="1"/>
</dbReference>
<protein>
    <submittedName>
        <fullName evidence="3">Amidase</fullName>
    </submittedName>
</protein>
<evidence type="ECO:0000259" key="2">
    <source>
        <dbReference type="Pfam" id="PF01425"/>
    </source>
</evidence>